<dbReference type="InterPro" id="IPR036291">
    <property type="entry name" value="NAD(P)-bd_dom_sf"/>
</dbReference>
<dbReference type="PANTHER" id="PTHR12286:SF5">
    <property type="entry name" value="SACCHAROPINE DEHYDROGENASE-LIKE OXIDOREDUCTASE"/>
    <property type="match status" value="1"/>
</dbReference>
<evidence type="ECO:0000259" key="1">
    <source>
        <dbReference type="Pfam" id="PF03435"/>
    </source>
</evidence>
<evidence type="ECO:0000313" key="3">
    <source>
        <dbReference type="Proteomes" id="UP001597237"/>
    </source>
</evidence>
<dbReference type="Proteomes" id="UP001597237">
    <property type="component" value="Unassembled WGS sequence"/>
</dbReference>
<reference evidence="3" key="1">
    <citation type="journal article" date="2019" name="Int. J. Syst. Evol. Microbiol.">
        <title>The Global Catalogue of Microorganisms (GCM) 10K type strain sequencing project: providing services to taxonomists for standard genome sequencing and annotation.</title>
        <authorList>
            <consortium name="The Broad Institute Genomics Platform"/>
            <consortium name="The Broad Institute Genome Sequencing Center for Infectious Disease"/>
            <person name="Wu L."/>
            <person name="Ma J."/>
        </authorList>
    </citation>
    <scope>NUCLEOTIDE SEQUENCE [LARGE SCALE GENOMIC DNA]</scope>
    <source>
        <strain evidence="3">DFY28</strain>
    </source>
</reference>
<accession>A0ABW4N3A0</accession>
<feature type="domain" description="Saccharopine dehydrogenase NADP binding" evidence="1">
    <location>
        <begin position="9"/>
        <end position="138"/>
    </location>
</feature>
<protein>
    <submittedName>
        <fullName evidence="2">Saccharopine dehydrogenase family protein</fullName>
    </submittedName>
</protein>
<dbReference type="RefSeq" id="WP_377283680.1">
    <property type="nucleotide sequence ID" value="NZ_JBHRSI010000009.1"/>
</dbReference>
<comment type="caution">
    <text evidence="2">The sequence shown here is derived from an EMBL/GenBank/DDBJ whole genome shotgun (WGS) entry which is preliminary data.</text>
</comment>
<dbReference type="InterPro" id="IPR005097">
    <property type="entry name" value="Sacchrp_dh_NADP-bd"/>
</dbReference>
<sequence length="388" mass="40723">MNPSAEFDVIVYGASGFTGRLVAEHLARRYGVGGELTWAMAGRSADKLAQVRDEIGAPAQTPLVVADADDPASLEAMVKRAKAVITTVGPYQLYGSGLLAACAAAGTDYLDLCGEPNWMRRMIDAHEAEAKANGARIVFSCGFDSIPFELGVYFLQKTAQARLGHPLPRVKGRVRGMQGGFSGGTAASLRATMAAVAKDPSVVQVLASPFGLTPGFQGPPQPAGMTPEHDQDLDAWVAPFVMATINTKNVHRSNALMGHRYGTDFTYDEMIIAPSEEAAKAMAQMGGGLGGEGGPKPGEGPSKEEREAGFFDILFVGIDRDGSQLRASVHGDKDPGYGCTSKMIGEAAICLVKEATDVPGGVWTPGAAMQDALIARLEANAGMTFKVE</sequence>
<evidence type="ECO:0000313" key="2">
    <source>
        <dbReference type="EMBL" id="MFD1784372.1"/>
    </source>
</evidence>
<name>A0ABW4N3A0_9CAUL</name>
<dbReference type="PANTHER" id="PTHR12286">
    <property type="entry name" value="SACCHAROPINE DEHYDROGENASE-LIKE OXIDOREDUCTASE"/>
    <property type="match status" value="1"/>
</dbReference>
<dbReference type="EMBL" id="JBHUEY010000001">
    <property type="protein sequence ID" value="MFD1784372.1"/>
    <property type="molecule type" value="Genomic_DNA"/>
</dbReference>
<dbReference type="SUPFAM" id="SSF51735">
    <property type="entry name" value="NAD(P)-binding Rossmann-fold domains"/>
    <property type="match status" value="1"/>
</dbReference>
<proteinExistence type="predicted"/>
<keyword evidence="3" id="KW-1185">Reference proteome</keyword>
<dbReference type="Pfam" id="PF03435">
    <property type="entry name" value="Sacchrp_dh_NADP"/>
    <property type="match status" value="1"/>
</dbReference>
<dbReference type="InterPro" id="IPR051276">
    <property type="entry name" value="Saccharopine_DH-like_oxidrdct"/>
</dbReference>
<gene>
    <name evidence="2" type="ORF">ACFSC0_13275</name>
</gene>
<dbReference type="Gene3D" id="3.40.50.720">
    <property type="entry name" value="NAD(P)-binding Rossmann-like Domain"/>
    <property type="match status" value="1"/>
</dbReference>
<organism evidence="2 3">
    <name type="scientific">Phenylobacterium terrae</name>
    <dbReference type="NCBI Taxonomy" id="2665495"/>
    <lineage>
        <taxon>Bacteria</taxon>
        <taxon>Pseudomonadati</taxon>
        <taxon>Pseudomonadota</taxon>
        <taxon>Alphaproteobacteria</taxon>
        <taxon>Caulobacterales</taxon>
        <taxon>Caulobacteraceae</taxon>
        <taxon>Phenylobacterium</taxon>
    </lineage>
</organism>